<dbReference type="InterPro" id="IPR026029">
    <property type="entry name" value="MLI_dom"/>
</dbReference>
<proteinExistence type="predicted"/>
<evidence type="ECO:0000259" key="1">
    <source>
        <dbReference type="Pfam" id="PF02426"/>
    </source>
</evidence>
<dbReference type="AlphaFoldDB" id="A0A6J7HKR1"/>
<accession>A0A6J7HKR1</accession>
<sequence length="88" mass="9426">MNPFMVVCTFKPGTDMAQVGAVVADEQAKAKELQDAGRLTGIHLAIPRGTVFLQVAASDEAAAQATVMELPMSQFWDVDIFPLVLPAH</sequence>
<dbReference type="EMBL" id="CAEZVB010000032">
    <property type="protein sequence ID" value="CAB4621168.1"/>
    <property type="molecule type" value="Genomic_DNA"/>
</dbReference>
<dbReference type="EMBL" id="CAEZWR010000049">
    <property type="protein sequence ID" value="CAB4661286.1"/>
    <property type="molecule type" value="Genomic_DNA"/>
</dbReference>
<evidence type="ECO:0000313" key="3">
    <source>
        <dbReference type="EMBL" id="CAB4661286.1"/>
    </source>
</evidence>
<organism evidence="4">
    <name type="scientific">freshwater metagenome</name>
    <dbReference type="NCBI Taxonomy" id="449393"/>
    <lineage>
        <taxon>unclassified sequences</taxon>
        <taxon>metagenomes</taxon>
        <taxon>ecological metagenomes</taxon>
    </lineage>
</organism>
<protein>
    <submittedName>
        <fullName evidence="4">Unannotated protein</fullName>
    </submittedName>
</protein>
<dbReference type="Gene3D" id="3.30.70.1060">
    <property type="entry name" value="Dimeric alpha+beta barrel"/>
    <property type="match status" value="1"/>
</dbReference>
<evidence type="ECO:0000313" key="4">
    <source>
        <dbReference type="EMBL" id="CAB4916720.1"/>
    </source>
</evidence>
<evidence type="ECO:0000313" key="2">
    <source>
        <dbReference type="EMBL" id="CAB4621168.1"/>
    </source>
</evidence>
<reference evidence="4" key="1">
    <citation type="submission" date="2020-05" db="EMBL/GenBank/DDBJ databases">
        <authorList>
            <person name="Chiriac C."/>
            <person name="Salcher M."/>
            <person name="Ghai R."/>
            <person name="Kavagutti S V."/>
        </authorList>
    </citation>
    <scope>NUCLEOTIDE SEQUENCE</scope>
</reference>
<dbReference type="EMBL" id="CAFBMO010000084">
    <property type="protein sequence ID" value="CAB4916720.1"/>
    <property type="molecule type" value="Genomic_DNA"/>
</dbReference>
<name>A0A6J7HKR1_9ZZZZ</name>
<dbReference type="Pfam" id="PF02426">
    <property type="entry name" value="MIase"/>
    <property type="match status" value="1"/>
</dbReference>
<feature type="domain" description="Muconolactone isomerase" evidence="1">
    <location>
        <begin position="9"/>
        <end position="83"/>
    </location>
</feature>
<gene>
    <name evidence="2" type="ORF">UFOPK1908_00800</name>
    <name evidence="3" type="ORF">UFOPK2282_00563</name>
    <name evidence="4" type="ORF">UFOPK3576_01463</name>
</gene>